<evidence type="ECO:0000259" key="5">
    <source>
        <dbReference type="PROSITE" id="PS50931"/>
    </source>
</evidence>
<feature type="domain" description="HTH lysR-type" evidence="5">
    <location>
        <begin position="9"/>
        <end position="66"/>
    </location>
</feature>
<dbReference type="InterPro" id="IPR005119">
    <property type="entry name" value="LysR_subst-bd"/>
</dbReference>
<dbReference type="EMBL" id="CP136336">
    <property type="protein sequence ID" value="WOB08646.1"/>
    <property type="molecule type" value="Genomic_DNA"/>
</dbReference>
<gene>
    <name evidence="6" type="ORF">RXV79_01005</name>
</gene>
<dbReference type="InterPro" id="IPR036388">
    <property type="entry name" value="WH-like_DNA-bd_sf"/>
</dbReference>
<protein>
    <submittedName>
        <fullName evidence="6">LysR family transcriptional regulator</fullName>
    </submittedName>
</protein>
<dbReference type="InterPro" id="IPR036390">
    <property type="entry name" value="WH_DNA-bd_sf"/>
</dbReference>
<evidence type="ECO:0000256" key="1">
    <source>
        <dbReference type="ARBA" id="ARBA00009437"/>
    </source>
</evidence>
<comment type="similarity">
    <text evidence="1">Belongs to the LysR transcriptional regulatory family.</text>
</comment>
<reference evidence="6 7" key="1">
    <citation type="submission" date="2023-10" db="EMBL/GenBank/DDBJ databases">
        <title>Bacteria for the degradation of biodegradable plastic PBAT(Polybutylene adipate terephthalate).</title>
        <authorList>
            <person name="Weon H.-Y."/>
            <person name="Yeon J."/>
        </authorList>
    </citation>
    <scope>NUCLEOTIDE SEQUENCE [LARGE SCALE GENOMIC DNA]</scope>
    <source>
        <strain evidence="6 7">SBD 7-3</strain>
    </source>
</reference>
<evidence type="ECO:0000313" key="6">
    <source>
        <dbReference type="EMBL" id="WOB08646.1"/>
    </source>
</evidence>
<dbReference type="PANTHER" id="PTHR30579">
    <property type="entry name" value="TRANSCRIPTIONAL REGULATOR"/>
    <property type="match status" value="1"/>
</dbReference>
<organism evidence="6 7">
    <name type="scientific">Piscinibacter gummiphilus</name>
    <dbReference type="NCBI Taxonomy" id="946333"/>
    <lineage>
        <taxon>Bacteria</taxon>
        <taxon>Pseudomonadati</taxon>
        <taxon>Pseudomonadota</taxon>
        <taxon>Betaproteobacteria</taxon>
        <taxon>Burkholderiales</taxon>
        <taxon>Sphaerotilaceae</taxon>
        <taxon>Piscinibacter</taxon>
    </lineage>
</organism>
<sequence>MNASMQSTLGAAELALLLALVRGGNLAAAAQLAGVDGSTVFRTVQRAEKALGQRLFERSRSGYQPTELGQRLAHHAERIEAELEAARAEARLDAGAVSGVVRIATADTLLKGLLMPVLKPLHAAHPGLRLDITARNELANLTQREADIALRATAKPPPHVVGRELGTVRNAVFAPRPAGRRARVLDLSTAPWISVDDAMPDHPSVRWRRKHFPRAEPVLCVNSVQAVFDAIVAGLGVGLVPVFLARERHDVVQASEPVPECDVQLWLLTHPESRHLRRIATVASHLAEHIAL</sequence>
<evidence type="ECO:0000256" key="3">
    <source>
        <dbReference type="ARBA" id="ARBA00023125"/>
    </source>
</evidence>
<evidence type="ECO:0000313" key="7">
    <source>
        <dbReference type="Proteomes" id="UP001303946"/>
    </source>
</evidence>
<keyword evidence="4" id="KW-0804">Transcription</keyword>
<dbReference type="InterPro" id="IPR000847">
    <property type="entry name" value="LysR_HTH_N"/>
</dbReference>
<dbReference type="Gene3D" id="3.40.190.290">
    <property type="match status" value="1"/>
</dbReference>
<dbReference type="Gene3D" id="1.10.10.10">
    <property type="entry name" value="Winged helix-like DNA-binding domain superfamily/Winged helix DNA-binding domain"/>
    <property type="match status" value="1"/>
</dbReference>
<dbReference type="SUPFAM" id="SSF46785">
    <property type="entry name" value="Winged helix' DNA-binding domain"/>
    <property type="match status" value="1"/>
</dbReference>
<keyword evidence="3" id="KW-0238">DNA-binding</keyword>
<name>A0ABZ0CVV9_9BURK</name>
<evidence type="ECO:0000256" key="2">
    <source>
        <dbReference type="ARBA" id="ARBA00023015"/>
    </source>
</evidence>
<evidence type="ECO:0000256" key="4">
    <source>
        <dbReference type="ARBA" id="ARBA00023163"/>
    </source>
</evidence>
<dbReference type="PROSITE" id="PS50931">
    <property type="entry name" value="HTH_LYSR"/>
    <property type="match status" value="1"/>
</dbReference>
<dbReference type="Pfam" id="PF03466">
    <property type="entry name" value="LysR_substrate"/>
    <property type="match status" value="1"/>
</dbReference>
<proteinExistence type="inferred from homology"/>
<keyword evidence="2" id="KW-0805">Transcription regulation</keyword>
<dbReference type="Pfam" id="PF00126">
    <property type="entry name" value="HTH_1"/>
    <property type="match status" value="1"/>
</dbReference>
<dbReference type="Proteomes" id="UP001303946">
    <property type="component" value="Chromosome"/>
</dbReference>
<keyword evidence="7" id="KW-1185">Reference proteome</keyword>
<dbReference type="InterPro" id="IPR050176">
    <property type="entry name" value="LTTR"/>
</dbReference>
<dbReference type="RefSeq" id="WP_316701455.1">
    <property type="nucleotide sequence ID" value="NZ_CP136336.1"/>
</dbReference>
<dbReference type="PANTHER" id="PTHR30579:SF3">
    <property type="entry name" value="TRANSCRIPTIONAL REGULATORY PROTEIN"/>
    <property type="match status" value="1"/>
</dbReference>
<dbReference type="SUPFAM" id="SSF53850">
    <property type="entry name" value="Periplasmic binding protein-like II"/>
    <property type="match status" value="1"/>
</dbReference>
<accession>A0ABZ0CVV9</accession>